<keyword evidence="2" id="KW-1185">Reference proteome</keyword>
<dbReference type="InterPro" id="IPR043148">
    <property type="entry name" value="TagF_C"/>
</dbReference>
<evidence type="ECO:0000313" key="2">
    <source>
        <dbReference type="Proteomes" id="UP001501638"/>
    </source>
</evidence>
<dbReference type="SUPFAM" id="SSF53756">
    <property type="entry name" value="UDP-Glycosyltransferase/glycogen phosphorylase"/>
    <property type="match status" value="1"/>
</dbReference>
<comment type="caution">
    <text evidence="1">The sequence shown here is derived from an EMBL/GenBank/DDBJ whole genome shotgun (WGS) entry which is preliminary data.</text>
</comment>
<organism evidence="1 2">
    <name type="scientific">Streptomyces macrosporus</name>
    <dbReference type="NCBI Taxonomy" id="44032"/>
    <lineage>
        <taxon>Bacteria</taxon>
        <taxon>Bacillati</taxon>
        <taxon>Actinomycetota</taxon>
        <taxon>Actinomycetes</taxon>
        <taxon>Kitasatosporales</taxon>
        <taxon>Streptomycetaceae</taxon>
        <taxon>Streptomyces</taxon>
    </lineage>
</organism>
<proteinExistence type="predicted"/>
<reference evidence="2" key="1">
    <citation type="journal article" date="2019" name="Int. J. Syst. Evol. Microbiol.">
        <title>The Global Catalogue of Microorganisms (GCM) 10K type strain sequencing project: providing services to taxonomists for standard genome sequencing and annotation.</title>
        <authorList>
            <consortium name="The Broad Institute Genomics Platform"/>
            <consortium name="The Broad Institute Genome Sequencing Center for Infectious Disease"/>
            <person name="Wu L."/>
            <person name="Ma J."/>
        </authorList>
    </citation>
    <scope>NUCLEOTIDE SEQUENCE [LARGE SCALE GENOMIC DNA]</scope>
    <source>
        <strain evidence="2">JCM 6305</strain>
    </source>
</reference>
<dbReference type="Gene3D" id="3.40.50.12580">
    <property type="match status" value="1"/>
</dbReference>
<sequence length="404" mass="44140">MIQQGQWLTRTGCKRVLVVAHTMTYVHRLREVVSLLESDLRIQVVFTVAPHAFGDGVARHLRDLGIGVVPWEKAVGAGFDLALAAGSQGIDQVRAPVVRMPHGVGHIKLLRGAEDGAAGPSRVPGMLSRRHLMRDGRVVPAAIVLAHERHRRQLRRSCPEALSRAVVVGDPGHDRIVASLPHRERYRRALGLTEGRKLVLFTSTWGPSSSFGRFEALLPRLLGELPRERYRTALLVHPNVWAGHGGWQVRAWLAACRRRGLALLPPDTDWYAPLVAADFIVGDHGSVTAYGTLTGAPILLDRDPGEGISPVSPAAHLARVAPALSPLHPLEGQLRYAAEEYRPEEYRRVAAGLTSEPGRFNRLMRRLVYRLLGLAEPAYEPVTEPAAVPAPLDHGETPVPGVPA</sequence>
<gene>
    <name evidence="1" type="ORF">GCM10010405_19430</name>
</gene>
<evidence type="ECO:0000313" key="1">
    <source>
        <dbReference type="EMBL" id="GAA2436377.1"/>
    </source>
</evidence>
<accession>A0ABP5WUN4</accession>
<dbReference type="EMBL" id="BAAASZ010000017">
    <property type="protein sequence ID" value="GAA2436377.1"/>
    <property type="molecule type" value="Genomic_DNA"/>
</dbReference>
<name>A0ABP5WUN4_9ACTN</name>
<protein>
    <submittedName>
        <fullName evidence="1">Uncharacterized protein</fullName>
    </submittedName>
</protein>
<dbReference type="Proteomes" id="UP001501638">
    <property type="component" value="Unassembled WGS sequence"/>
</dbReference>